<dbReference type="FunFam" id="3.30.160.60:FF:001107">
    <property type="entry name" value="POZ-, AT hook-, and zinc finger-containing protein 1 isoform X1"/>
    <property type="match status" value="1"/>
</dbReference>
<evidence type="ECO:0000256" key="14">
    <source>
        <dbReference type="SAM" id="MobiDB-lite"/>
    </source>
</evidence>
<feature type="region of interest" description="Disordered" evidence="14">
    <location>
        <begin position="94"/>
        <end position="122"/>
    </location>
</feature>
<keyword evidence="5" id="KW-0862">Zinc</keyword>
<dbReference type="AlphaFoldDB" id="A0AA97KB11"/>
<comment type="subcellular location">
    <subcellularLocation>
        <location evidence="1">Nucleus</location>
    </subcellularLocation>
</comment>
<evidence type="ECO:0000256" key="9">
    <source>
        <dbReference type="ARBA" id="ARBA00075746"/>
    </source>
</evidence>
<dbReference type="PANTHER" id="PTHR24394">
    <property type="entry name" value="ZINC FINGER PROTEIN"/>
    <property type="match status" value="1"/>
</dbReference>
<feature type="domain" description="C2H2-type" evidence="16">
    <location>
        <begin position="542"/>
        <end position="566"/>
    </location>
</feature>
<evidence type="ECO:0000259" key="16">
    <source>
        <dbReference type="PROSITE" id="PS50157"/>
    </source>
</evidence>
<dbReference type="SMART" id="SM00355">
    <property type="entry name" value="ZnF_C2H2"/>
    <property type="match status" value="8"/>
</dbReference>
<evidence type="ECO:0000256" key="7">
    <source>
        <dbReference type="ARBA" id="ARBA00057951"/>
    </source>
</evidence>
<dbReference type="SUPFAM" id="SSF57667">
    <property type="entry name" value="beta-beta-alpha zinc fingers"/>
    <property type="match status" value="4"/>
</dbReference>
<feature type="compositionally biased region" description="Gly residues" evidence="14">
    <location>
        <begin position="94"/>
        <end position="104"/>
    </location>
</feature>
<comment type="subunit">
    <text evidence="8">Homodimer. Interacts with RNF4. Interacts (via C-terminus) with TP53; this interaction inhibits TP53 ability to activate transcription.</text>
</comment>
<dbReference type="Pfam" id="PF00651">
    <property type="entry name" value="BTB"/>
    <property type="match status" value="2"/>
</dbReference>
<dbReference type="FunFam" id="3.30.160.60:FF:000513">
    <property type="entry name" value="POZ-, AT hook-, and zinc finger-containing protein 1 isoform X1"/>
    <property type="match status" value="1"/>
</dbReference>
<dbReference type="FunFam" id="3.30.160.60:FF:000147">
    <property type="entry name" value="POZ-, AT hook-, and zinc finger-containing protein 1"/>
    <property type="match status" value="1"/>
</dbReference>
<evidence type="ECO:0000259" key="15">
    <source>
        <dbReference type="PROSITE" id="PS50097"/>
    </source>
</evidence>
<sequence>MERVSEAAVAAAAAAAANSCGPSPPGCYTYQVSRHSTDLLHSLNQQRKNGGRFCDVLLRVGDESFPAHRAVLAACSEYFESVFSAQGLSGGTDGGGAGGPGAQDGGAAEAAGGGGGAGGAPGVGRELEMHTISSKVFGDILDFAYTSRIVVRLESFPELMTAAKFLLMRSVIDICQEVIKQSNVQILVPPAARPDIMLFRPGAATTDLGFPLDMTNGTGLAPNGNGIAGMPEDEATRAALSAAAQSSLPVLQGVDRLPMVAGPLSPPLLASPFQNVGPAAPSLNSKRGRGRPRKANLLDSMMFSAPGGLRDAGILPCGLCGKVFTDANRLRQHEAQHGVTSLQLGYIDIPPPRLGENGVPGLEDPEAPRKRSRTRKQVACEICGKIFRDVYHLNRHKLSHSGEKPYSCPVCGLRFKRKDRMSYHVRSHDGSVGKPYICQSCGKGFSRPDHLNGHIKQVHTSERPHKCQQEISSLHGISSETSTSIEQLKLQETCNASFATRDRLRSHLACHEDKVPCQVCGKYLRAAYMADHLKKHSEGPSNFCTICNRGFSSASYLKVHVKTHHGVPLPQVSRHPEPIPNGGAAFHSIRTYGIKEGQKCSHSDQIESSDSYGDLSDASDLKTPEKQNANGSFSCDMVVTKNKLESEGDKKYPCPECGSFFRSKSYLNKHIQKVHVRSLGTPLGDLGPALGSPFSPQQNMSLLESFGFQIVQSAFASSLVDPEVDQQPMGPDGK</sequence>
<accession>A0AA97KB11</accession>
<keyword evidence="6" id="KW-0539">Nucleus</keyword>
<dbReference type="InterPro" id="IPR013087">
    <property type="entry name" value="Znf_C2H2_type"/>
</dbReference>
<evidence type="ECO:0000256" key="5">
    <source>
        <dbReference type="ARBA" id="ARBA00022833"/>
    </source>
</evidence>
<dbReference type="SUPFAM" id="SSF54695">
    <property type="entry name" value="POZ domain"/>
    <property type="match status" value="1"/>
</dbReference>
<dbReference type="PROSITE" id="PS00028">
    <property type="entry name" value="ZINC_FINGER_C2H2_1"/>
    <property type="match status" value="6"/>
</dbReference>
<dbReference type="Pfam" id="PF13912">
    <property type="entry name" value="zf-C2H2_6"/>
    <property type="match status" value="1"/>
</dbReference>
<keyword evidence="17" id="KW-1185">Reference proteome</keyword>
<gene>
    <name evidence="18" type="primary">PATZ1</name>
</gene>
<dbReference type="PROSITE" id="PS50097">
    <property type="entry name" value="BTB"/>
    <property type="match status" value="1"/>
</dbReference>
<feature type="compositionally biased region" description="Gly residues" evidence="14">
    <location>
        <begin position="111"/>
        <end position="122"/>
    </location>
</feature>
<feature type="domain" description="C2H2-type" evidence="16">
    <location>
        <begin position="406"/>
        <end position="433"/>
    </location>
</feature>
<feature type="domain" description="C2H2-type" evidence="16">
    <location>
        <begin position="315"/>
        <end position="337"/>
    </location>
</feature>
<dbReference type="GO" id="GO:0008270">
    <property type="term" value="F:zinc ion binding"/>
    <property type="evidence" value="ECO:0007669"/>
    <property type="project" value="UniProtKB-KW"/>
</dbReference>
<dbReference type="CTD" id="23598"/>
<comment type="function">
    <text evidence="7">Transcriptional regulator that plays a role in many biological processes such as embryogenesis, senescence, T-cell development or neurogenesis. Interacts with the TP53 protein to control genes that are important in proliferation and in the DNA-damage response. Mechanistically, the interaction inhibits the DNA binding and transcriptional activity of TP53/p53. Part of the transcriptional network modulating regulatory T-cell development and controls the generation of the regulatory T-cell pool under homeostatic conditions.</text>
</comment>
<protein>
    <recommendedName>
        <fullName evidence="9">BTB/POZ domain zinc finger transcription factor</fullName>
    </recommendedName>
    <alternativeName>
        <fullName evidence="12">Protein kinase A RI subunit alpha-associated protein</fullName>
    </alternativeName>
    <alternativeName>
        <fullName evidence="11">Zinc finger and BTB domain-containing protein 19</fullName>
    </alternativeName>
    <alternativeName>
        <fullName evidence="10">Zinc finger protein 278</fullName>
    </alternativeName>
</protein>
<dbReference type="KEGG" id="emc:129341223"/>
<dbReference type="InterPro" id="IPR011333">
    <property type="entry name" value="SKP1/BTB/POZ_sf"/>
</dbReference>
<dbReference type="PROSITE" id="PS50157">
    <property type="entry name" value="ZINC_FINGER_C2H2_2"/>
    <property type="match status" value="6"/>
</dbReference>
<dbReference type="Gene3D" id="3.30.710.10">
    <property type="entry name" value="Potassium Channel Kv1.1, Chain A"/>
    <property type="match status" value="1"/>
</dbReference>
<dbReference type="Pfam" id="PF00096">
    <property type="entry name" value="zf-C2H2"/>
    <property type="match status" value="5"/>
</dbReference>
<dbReference type="InterPro" id="IPR000210">
    <property type="entry name" value="BTB/POZ_dom"/>
</dbReference>
<evidence type="ECO:0000256" key="6">
    <source>
        <dbReference type="ARBA" id="ARBA00023242"/>
    </source>
</evidence>
<evidence type="ECO:0000256" key="2">
    <source>
        <dbReference type="ARBA" id="ARBA00022723"/>
    </source>
</evidence>
<evidence type="ECO:0000256" key="11">
    <source>
        <dbReference type="ARBA" id="ARBA00081445"/>
    </source>
</evidence>
<proteinExistence type="predicted"/>
<dbReference type="Gene3D" id="3.30.160.60">
    <property type="entry name" value="Classic Zinc Finger"/>
    <property type="match status" value="5"/>
</dbReference>
<dbReference type="SMART" id="SM00225">
    <property type="entry name" value="BTB"/>
    <property type="match status" value="1"/>
</dbReference>
<dbReference type="PANTHER" id="PTHR24394:SF44">
    <property type="entry name" value="ZINC FINGER PROTEIN 271-LIKE"/>
    <property type="match status" value="1"/>
</dbReference>
<keyword evidence="4 13" id="KW-0863">Zinc-finger</keyword>
<dbReference type="Proteomes" id="UP001190640">
    <property type="component" value="Chromosome 13"/>
</dbReference>
<feature type="domain" description="C2H2-type" evidence="16">
    <location>
        <begin position="436"/>
        <end position="464"/>
    </location>
</feature>
<keyword evidence="2" id="KW-0479">Metal-binding</keyword>
<name>A0AA97KB11_EUBMA</name>
<dbReference type="RefSeq" id="XP_054852276.1">
    <property type="nucleotide sequence ID" value="XM_054996301.1"/>
</dbReference>
<dbReference type="InterPro" id="IPR036236">
    <property type="entry name" value="Znf_C2H2_sf"/>
</dbReference>
<evidence type="ECO:0000256" key="4">
    <source>
        <dbReference type="ARBA" id="ARBA00022771"/>
    </source>
</evidence>
<evidence type="ECO:0000256" key="12">
    <source>
        <dbReference type="ARBA" id="ARBA00084007"/>
    </source>
</evidence>
<feature type="domain" description="C2H2-type" evidence="16">
    <location>
        <begin position="652"/>
        <end position="675"/>
    </location>
</feature>
<evidence type="ECO:0000313" key="18">
    <source>
        <dbReference type="RefSeq" id="XP_054852276.1"/>
    </source>
</evidence>
<keyword evidence="3" id="KW-0677">Repeat</keyword>
<reference evidence="18" key="1">
    <citation type="submission" date="2025-08" db="UniProtKB">
        <authorList>
            <consortium name="RefSeq"/>
        </authorList>
    </citation>
    <scope>IDENTIFICATION</scope>
    <source>
        <tissue evidence="18">Blood</tissue>
    </source>
</reference>
<evidence type="ECO:0000256" key="10">
    <source>
        <dbReference type="ARBA" id="ARBA00079193"/>
    </source>
</evidence>
<feature type="region of interest" description="Disordered" evidence="14">
    <location>
        <begin position="599"/>
        <end position="627"/>
    </location>
</feature>
<feature type="domain" description="BTB" evidence="15">
    <location>
        <begin position="54"/>
        <end position="153"/>
    </location>
</feature>
<evidence type="ECO:0000256" key="1">
    <source>
        <dbReference type="ARBA" id="ARBA00004123"/>
    </source>
</evidence>
<organism evidence="17 18">
    <name type="scientific">Eublepharis macularius</name>
    <name type="common">Leopard gecko</name>
    <name type="synonym">Cyrtodactylus macularius</name>
    <dbReference type="NCBI Taxonomy" id="481883"/>
    <lineage>
        <taxon>Eukaryota</taxon>
        <taxon>Metazoa</taxon>
        <taxon>Chordata</taxon>
        <taxon>Craniata</taxon>
        <taxon>Vertebrata</taxon>
        <taxon>Euteleostomi</taxon>
        <taxon>Lepidosauria</taxon>
        <taxon>Squamata</taxon>
        <taxon>Bifurcata</taxon>
        <taxon>Gekkota</taxon>
        <taxon>Eublepharidae</taxon>
        <taxon>Eublepharinae</taxon>
        <taxon>Eublepharis</taxon>
    </lineage>
</organism>
<evidence type="ECO:0000256" key="8">
    <source>
        <dbReference type="ARBA" id="ARBA00062462"/>
    </source>
</evidence>
<dbReference type="GeneID" id="129341223"/>
<dbReference type="FunFam" id="3.30.160.60:FF:000404">
    <property type="entry name" value="POZ-, AT hook-, and zinc finger-containing protein 1"/>
    <property type="match status" value="1"/>
</dbReference>
<dbReference type="GO" id="GO:0000981">
    <property type="term" value="F:DNA-binding transcription factor activity, RNA polymerase II-specific"/>
    <property type="evidence" value="ECO:0007669"/>
    <property type="project" value="TreeGrafter"/>
</dbReference>
<dbReference type="FunFam" id="3.30.710.10:FF:000028">
    <property type="entry name" value="POZ-, AT hook-, and zinc finger-containing protein 1 isoform X4"/>
    <property type="match status" value="1"/>
</dbReference>
<feature type="domain" description="C2H2-type" evidence="16">
    <location>
        <begin position="378"/>
        <end position="405"/>
    </location>
</feature>
<evidence type="ECO:0000256" key="3">
    <source>
        <dbReference type="ARBA" id="ARBA00022737"/>
    </source>
</evidence>
<evidence type="ECO:0000256" key="13">
    <source>
        <dbReference type="PROSITE-ProRule" id="PRU00042"/>
    </source>
</evidence>
<evidence type="ECO:0000313" key="17">
    <source>
        <dbReference type="Proteomes" id="UP001190640"/>
    </source>
</evidence>
<dbReference type="Pfam" id="PF16637">
    <property type="entry name" value="zf-C2H2_assoc3"/>
    <property type="match status" value="1"/>
</dbReference>
<dbReference type="GO" id="GO:0005634">
    <property type="term" value="C:nucleus"/>
    <property type="evidence" value="ECO:0007669"/>
    <property type="project" value="UniProtKB-SubCell"/>
</dbReference>
<dbReference type="FunFam" id="3.30.160.60:FF:000780">
    <property type="entry name" value="myc-associated zinc finger protein isoform X1"/>
    <property type="match status" value="1"/>
</dbReference>